<keyword evidence="2" id="KW-1185">Reference proteome</keyword>
<evidence type="ECO:0000313" key="1">
    <source>
        <dbReference type="EMBL" id="OOV88834.1"/>
    </source>
</evidence>
<dbReference type="AlphaFoldDB" id="A0A1T1HG57"/>
<proteinExistence type="predicted"/>
<organism evidence="1 2">
    <name type="scientific">Oceanospirillum linum</name>
    <dbReference type="NCBI Taxonomy" id="966"/>
    <lineage>
        <taxon>Bacteria</taxon>
        <taxon>Pseudomonadati</taxon>
        <taxon>Pseudomonadota</taxon>
        <taxon>Gammaproteobacteria</taxon>
        <taxon>Oceanospirillales</taxon>
        <taxon>Oceanospirillaceae</taxon>
        <taxon>Oceanospirillum</taxon>
    </lineage>
</organism>
<reference evidence="1" key="1">
    <citation type="submission" date="2017-02" db="EMBL/GenBank/DDBJ databases">
        <title>Draft Genome Sequence of the Salt Water Bacterium Oceanospirillum linum ATCC 11336.</title>
        <authorList>
            <person name="Trachtenberg A.M."/>
            <person name="Carney J.G."/>
            <person name="Linnane J.D."/>
            <person name="Rheaume B.A."/>
            <person name="Pitts N.L."/>
            <person name="Mykles D.L."/>
            <person name="Maclea K.S."/>
        </authorList>
    </citation>
    <scope>NUCLEOTIDE SEQUENCE [LARGE SCALE GENOMIC DNA]</scope>
    <source>
        <strain evidence="1">ATCC 11336</strain>
    </source>
</reference>
<name>A0A1T1HG57_OCELI</name>
<comment type="caution">
    <text evidence="1">The sequence shown here is derived from an EMBL/GenBank/DDBJ whole genome shotgun (WGS) entry which is preliminary data.</text>
</comment>
<evidence type="ECO:0000313" key="2">
    <source>
        <dbReference type="Proteomes" id="UP000190064"/>
    </source>
</evidence>
<protein>
    <submittedName>
        <fullName evidence="1">Uncharacterized protein</fullName>
    </submittedName>
</protein>
<gene>
    <name evidence="1" type="ORF">BTA35_0205025</name>
</gene>
<dbReference type="Proteomes" id="UP000190064">
    <property type="component" value="Unassembled WGS sequence"/>
</dbReference>
<accession>A0A1T1HG57</accession>
<dbReference type="EMBL" id="MTSD02000001">
    <property type="protein sequence ID" value="OOV88834.1"/>
    <property type="molecule type" value="Genomic_DNA"/>
</dbReference>
<sequence>MNDPIKPAWRVLVGSVLVGMPQTKKRGPLHGPFSKGEIKRIELKSQLQINLRSNLLQEK</sequence>